<sequence>MQTSPIIPAQLLLERLMDELQLFSFQWRFELIGHYGPCLRLAAQHPSTGDLVMWVEDNEITLVIEFITHSHFNCPYYLLNSSVEEQAKAIAQEAADYVLDVLLDRILFEMEWQGDRIASVSNIPILDGIPPQEELPQGVTRKRFLWSGPCQEAP</sequence>
<protein>
    <submittedName>
        <fullName evidence="1">Uncharacterized protein</fullName>
    </submittedName>
</protein>
<keyword evidence="2" id="KW-1185">Reference proteome</keyword>
<dbReference type="RefSeq" id="WP_302040092.1">
    <property type="nucleotide sequence ID" value="NZ_JAUKPO010000017.1"/>
</dbReference>
<evidence type="ECO:0000313" key="2">
    <source>
        <dbReference type="Proteomes" id="UP001168528"/>
    </source>
</evidence>
<dbReference type="EMBL" id="JAUKPO010000017">
    <property type="protein sequence ID" value="MDO1449291.1"/>
    <property type="molecule type" value="Genomic_DNA"/>
</dbReference>
<name>A0ABT8RC67_9BACT</name>
<proteinExistence type="predicted"/>
<organism evidence="1 2">
    <name type="scientific">Rhodocytophaga aerolata</name>
    <dbReference type="NCBI Taxonomy" id="455078"/>
    <lineage>
        <taxon>Bacteria</taxon>
        <taxon>Pseudomonadati</taxon>
        <taxon>Bacteroidota</taxon>
        <taxon>Cytophagia</taxon>
        <taxon>Cytophagales</taxon>
        <taxon>Rhodocytophagaceae</taxon>
        <taxon>Rhodocytophaga</taxon>
    </lineage>
</organism>
<dbReference type="Proteomes" id="UP001168528">
    <property type="component" value="Unassembled WGS sequence"/>
</dbReference>
<accession>A0ABT8RC67</accession>
<comment type="caution">
    <text evidence="1">The sequence shown here is derived from an EMBL/GenBank/DDBJ whole genome shotgun (WGS) entry which is preliminary data.</text>
</comment>
<gene>
    <name evidence="1" type="ORF">Q0590_23645</name>
</gene>
<reference evidence="1" key="1">
    <citation type="submission" date="2023-07" db="EMBL/GenBank/DDBJ databases">
        <title>The genome sequence of Rhodocytophaga aerolata KACC 12507.</title>
        <authorList>
            <person name="Zhang X."/>
        </authorList>
    </citation>
    <scope>NUCLEOTIDE SEQUENCE</scope>
    <source>
        <strain evidence="1">KACC 12507</strain>
    </source>
</reference>
<evidence type="ECO:0000313" key="1">
    <source>
        <dbReference type="EMBL" id="MDO1449291.1"/>
    </source>
</evidence>